<sequence length="665" mass="72623">MADESLPTKRISELERAENLSDRDIVPVSLNHDQDPEAFNTQGVPVLLLSDHILGKAFQPESGDVAAAIRDENLFSVFEVEQSGGFGTADVRVGGKHIENNAFIFGTDPEPGEVVAAIRDENLFSIFEVEKSGGFGTSDVYVGAGHIENNAFIFTTNTEGRRVECDLQGFEFQQEESSTPDVTPTPTPPDNSLIERDNRNKLAATLRRSQELTYDIAGMLWDYCIVLVYGQSLGSGYEGWPALTKLAREVGNLLMVGDSIRGSSRSGIYAPLGENEFHDLRAVVQSAASPAVILTDAQISALSAGSTCEGETVDVSAVHFWRALQLQMQGKPANPDRKIVVVNCSVAGRSVEQLSKGASTQHYENRVQKALTNIKSLVDAKSVEAGRPLTCGITATIYIGNEWNYTGTDGTTDKNTYKAKLGLLFDDITAENVTIFGTDKRPVFITTQTGDVYTRDSTNLSIGTAHIEMQNERDNVFCAGPNYPVPSKSGGHRDPNGYRWLGQKIGQALHYTVDLRRRWFPMYATGATFSGKEVLVDHIVMCWPATWRETFSTITPTMYPNKGYRLADALGSAPIVSVDIAADTITRIVSSRDLVAPVYVWYAGQTTYNGDGNLYDSDSTVSLYNYEFNEGSGQYAAANLPAYVGKPYPLNNACAAYRIEATKND</sequence>
<protein>
    <recommendedName>
        <fullName evidence="4">Sialate O-acetylesterase domain-containing protein</fullName>
    </recommendedName>
</protein>
<dbReference type="Gene3D" id="3.40.50.1110">
    <property type="entry name" value="SGNH hydrolase"/>
    <property type="match status" value="1"/>
</dbReference>
<gene>
    <name evidence="2" type="ORF">QFI96_014710</name>
</gene>
<reference evidence="2 3" key="1">
    <citation type="submission" date="2024-04" db="EMBL/GenBank/DDBJ databases">
        <title>Two novel Raoultella species associated with bleeding cankers of broadleaf hosts, Raoultella scottia sp. nov. and Raoultella lignicola sp. nov.</title>
        <authorList>
            <person name="Brady C.L."/>
        </authorList>
    </citation>
    <scope>NUCLEOTIDE SEQUENCE [LARGE SCALE GENOMIC DNA]</scope>
    <source>
        <strain evidence="2 3">TW_WC1a.1</strain>
    </source>
</reference>
<comment type="caution">
    <text evidence="2">The sequence shown here is derived from an EMBL/GenBank/DDBJ whole genome shotgun (WGS) entry which is preliminary data.</text>
</comment>
<name>A0ABU9F9L8_9ENTR</name>
<keyword evidence="3" id="KW-1185">Reference proteome</keyword>
<feature type="region of interest" description="Disordered" evidence="1">
    <location>
        <begin position="173"/>
        <end position="195"/>
    </location>
</feature>
<evidence type="ECO:0008006" key="4">
    <source>
        <dbReference type="Google" id="ProtNLM"/>
    </source>
</evidence>
<proteinExistence type="predicted"/>
<dbReference type="SUPFAM" id="SSF52266">
    <property type="entry name" value="SGNH hydrolase"/>
    <property type="match status" value="1"/>
</dbReference>
<evidence type="ECO:0000313" key="3">
    <source>
        <dbReference type="Proteomes" id="UP001312893"/>
    </source>
</evidence>
<evidence type="ECO:0000313" key="2">
    <source>
        <dbReference type="EMBL" id="MEL0552945.1"/>
    </source>
</evidence>
<organism evidence="2 3">
    <name type="scientific">Raoultella lignicola</name>
    <dbReference type="NCBI Taxonomy" id="3040939"/>
    <lineage>
        <taxon>Bacteria</taxon>
        <taxon>Pseudomonadati</taxon>
        <taxon>Pseudomonadota</taxon>
        <taxon>Gammaproteobacteria</taxon>
        <taxon>Enterobacterales</taxon>
        <taxon>Enterobacteriaceae</taxon>
        <taxon>Klebsiella/Raoultella group</taxon>
        <taxon>Raoultella</taxon>
    </lineage>
</organism>
<dbReference type="EMBL" id="JARXNK020000104">
    <property type="protein sequence ID" value="MEL0552945.1"/>
    <property type="molecule type" value="Genomic_DNA"/>
</dbReference>
<dbReference type="InterPro" id="IPR036514">
    <property type="entry name" value="SGNH_hydro_sf"/>
</dbReference>
<evidence type="ECO:0000256" key="1">
    <source>
        <dbReference type="SAM" id="MobiDB-lite"/>
    </source>
</evidence>
<dbReference type="RefSeq" id="WP_331851228.1">
    <property type="nucleotide sequence ID" value="NZ_JARXNK020000104.1"/>
</dbReference>
<accession>A0ABU9F9L8</accession>
<dbReference type="Proteomes" id="UP001312893">
    <property type="component" value="Unassembled WGS sequence"/>
</dbReference>